<keyword evidence="1" id="KW-0812">Transmembrane</keyword>
<proteinExistence type="predicted"/>
<sequence length="85" mass="9860">MSSKARWPSLGVVLFVLPVAVLYLLTPNPNERWETLTSTRDGDRNSDNLARAALSEASWLRFSPRDDSFRFWYTLWDLFPATYTC</sequence>
<organism evidence="2 3">
    <name type="scientific">Colletotrichum sojae</name>
    <dbReference type="NCBI Taxonomy" id="2175907"/>
    <lineage>
        <taxon>Eukaryota</taxon>
        <taxon>Fungi</taxon>
        <taxon>Dikarya</taxon>
        <taxon>Ascomycota</taxon>
        <taxon>Pezizomycotina</taxon>
        <taxon>Sordariomycetes</taxon>
        <taxon>Hypocreomycetidae</taxon>
        <taxon>Glomerellales</taxon>
        <taxon>Glomerellaceae</taxon>
        <taxon>Colletotrichum</taxon>
        <taxon>Colletotrichum orchidearum species complex</taxon>
    </lineage>
</organism>
<name>A0A8H6MHZ5_9PEZI</name>
<feature type="non-terminal residue" evidence="2">
    <location>
        <position position="1"/>
    </location>
</feature>
<accession>A0A8H6MHZ5</accession>
<dbReference type="EMBL" id="WIGN01000915">
    <property type="protein sequence ID" value="KAF6782345.1"/>
    <property type="molecule type" value="Genomic_DNA"/>
</dbReference>
<evidence type="ECO:0000313" key="2">
    <source>
        <dbReference type="EMBL" id="KAF6782345.1"/>
    </source>
</evidence>
<evidence type="ECO:0000256" key="1">
    <source>
        <dbReference type="SAM" id="Phobius"/>
    </source>
</evidence>
<dbReference type="Proteomes" id="UP000652219">
    <property type="component" value="Unassembled WGS sequence"/>
</dbReference>
<dbReference type="AlphaFoldDB" id="A0A8H6MHZ5"/>
<comment type="caution">
    <text evidence="2">The sequence shown here is derived from an EMBL/GenBank/DDBJ whole genome shotgun (WGS) entry which is preliminary data.</text>
</comment>
<keyword evidence="1" id="KW-0472">Membrane</keyword>
<keyword evidence="1" id="KW-1133">Transmembrane helix</keyword>
<evidence type="ECO:0000313" key="3">
    <source>
        <dbReference type="Proteomes" id="UP000652219"/>
    </source>
</evidence>
<gene>
    <name evidence="2" type="ORF">CSOJ01_16010</name>
</gene>
<reference evidence="2 3" key="1">
    <citation type="journal article" date="2020" name="Phytopathology">
        <title>Genome Sequence Resources of Colletotrichum truncatum, C. plurivorum, C. musicola, and C. sojae: Four Species Pathogenic to Soybean (Glycine max).</title>
        <authorList>
            <person name="Rogerio F."/>
            <person name="Boufleur T.R."/>
            <person name="Ciampi-Guillardi M."/>
            <person name="Sukno S.A."/>
            <person name="Thon M.R."/>
            <person name="Massola Junior N.S."/>
            <person name="Baroncelli R."/>
        </authorList>
    </citation>
    <scope>NUCLEOTIDE SEQUENCE [LARGE SCALE GENOMIC DNA]</scope>
    <source>
        <strain evidence="2 3">LFN0009</strain>
    </source>
</reference>
<protein>
    <submittedName>
        <fullName evidence="2">Uncharacterized protein</fullName>
    </submittedName>
</protein>
<keyword evidence="3" id="KW-1185">Reference proteome</keyword>
<feature type="transmembrane region" description="Helical" evidence="1">
    <location>
        <begin position="7"/>
        <end position="26"/>
    </location>
</feature>